<sequence>SNNTAGPHRSDLANKADPRVDSDMDGSRNAGASSYGPGAHNTSTGTSAGYGAGSNNAGPHSSSLANKLDPRVDSDMDGSRNAGASTYGPGAHNTSTGTSAGYGASSNTAGPHDSNIANKLDPRVDSDRDGSRNAGAAAYGPGGHQTAGGYGTTGYTGTHTGPHDSNIANRMDPMVDSDRDGSRNAGASAYGPGGHNTAGGYGTTGYSGNQNAGPHDSKLANKLDPRVDSDRDGSSRVGGPNT</sequence>
<evidence type="ECO:0000313" key="2">
    <source>
        <dbReference type="EMBL" id="KAF2397373.1"/>
    </source>
</evidence>
<dbReference type="Proteomes" id="UP000799640">
    <property type="component" value="Unassembled WGS sequence"/>
</dbReference>
<organism evidence="2 3">
    <name type="scientific">Trichodelitschia bisporula</name>
    <dbReference type="NCBI Taxonomy" id="703511"/>
    <lineage>
        <taxon>Eukaryota</taxon>
        <taxon>Fungi</taxon>
        <taxon>Dikarya</taxon>
        <taxon>Ascomycota</taxon>
        <taxon>Pezizomycotina</taxon>
        <taxon>Dothideomycetes</taxon>
        <taxon>Dothideomycetes incertae sedis</taxon>
        <taxon>Phaeotrichales</taxon>
        <taxon>Phaeotrichaceae</taxon>
        <taxon>Trichodelitschia</taxon>
    </lineage>
</organism>
<dbReference type="PANTHER" id="PTHR39606:SF1">
    <property type="entry name" value="CELL SURFACE PROTEIN"/>
    <property type="match status" value="1"/>
</dbReference>
<evidence type="ECO:0008006" key="4">
    <source>
        <dbReference type="Google" id="ProtNLM"/>
    </source>
</evidence>
<reference evidence="2" key="1">
    <citation type="journal article" date="2020" name="Stud. Mycol.">
        <title>101 Dothideomycetes genomes: a test case for predicting lifestyles and emergence of pathogens.</title>
        <authorList>
            <person name="Haridas S."/>
            <person name="Albert R."/>
            <person name="Binder M."/>
            <person name="Bloem J."/>
            <person name="Labutti K."/>
            <person name="Salamov A."/>
            <person name="Andreopoulos B."/>
            <person name="Baker S."/>
            <person name="Barry K."/>
            <person name="Bills G."/>
            <person name="Bluhm B."/>
            <person name="Cannon C."/>
            <person name="Castanera R."/>
            <person name="Culley D."/>
            <person name="Daum C."/>
            <person name="Ezra D."/>
            <person name="Gonzalez J."/>
            <person name="Henrissat B."/>
            <person name="Kuo A."/>
            <person name="Liang C."/>
            <person name="Lipzen A."/>
            <person name="Lutzoni F."/>
            <person name="Magnuson J."/>
            <person name="Mondo S."/>
            <person name="Nolan M."/>
            <person name="Ohm R."/>
            <person name="Pangilinan J."/>
            <person name="Park H.-J."/>
            <person name="Ramirez L."/>
            <person name="Alfaro M."/>
            <person name="Sun H."/>
            <person name="Tritt A."/>
            <person name="Yoshinaga Y."/>
            <person name="Zwiers L.-H."/>
            <person name="Turgeon B."/>
            <person name="Goodwin S."/>
            <person name="Spatafora J."/>
            <person name="Crous P."/>
            <person name="Grigoriev I."/>
        </authorList>
    </citation>
    <scope>NUCLEOTIDE SEQUENCE</scope>
    <source>
        <strain evidence="2">CBS 262.69</strain>
    </source>
</reference>
<dbReference type="EMBL" id="ML996703">
    <property type="protein sequence ID" value="KAF2397373.1"/>
    <property type="molecule type" value="Genomic_DNA"/>
</dbReference>
<dbReference type="AlphaFoldDB" id="A0A6G1HMT0"/>
<dbReference type="OrthoDB" id="2590867at2759"/>
<name>A0A6G1HMT0_9PEZI</name>
<feature type="non-terminal residue" evidence="2">
    <location>
        <position position="242"/>
    </location>
</feature>
<accession>A0A6G1HMT0</accession>
<gene>
    <name evidence="2" type="ORF">EJ06DRAFT_457368</name>
</gene>
<feature type="compositionally biased region" description="Gly residues" evidence="1">
    <location>
        <begin position="140"/>
        <end position="154"/>
    </location>
</feature>
<evidence type="ECO:0000256" key="1">
    <source>
        <dbReference type="SAM" id="MobiDB-lite"/>
    </source>
</evidence>
<feature type="compositionally biased region" description="Basic and acidic residues" evidence="1">
    <location>
        <begin position="8"/>
        <end position="26"/>
    </location>
</feature>
<evidence type="ECO:0000313" key="3">
    <source>
        <dbReference type="Proteomes" id="UP000799640"/>
    </source>
</evidence>
<dbReference type="PANTHER" id="PTHR39606">
    <property type="entry name" value="SURFACE PROTEIN, PUTATIVE-RELATED"/>
    <property type="match status" value="1"/>
</dbReference>
<protein>
    <recommendedName>
        <fullName evidence="4">Cell surface protein</fullName>
    </recommendedName>
</protein>
<feature type="compositionally biased region" description="Low complexity" evidence="1">
    <location>
        <begin position="41"/>
        <end position="58"/>
    </location>
</feature>
<feature type="compositionally biased region" description="Gly residues" evidence="1">
    <location>
        <begin position="191"/>
        <end position="205"/>
    </location>
</feature>
<feature type="region of interest" description="Disordered" evidence="1">
    <location>
        <begin position="1"/>
        <end position="242"/>
    </location>
</feature>
<feature type="compositionally biased region" description="Basic and acidic residues" evidence="1">
    <location>
        <begin position="120"/>
        <end position="131"/>
    </location>
</feature>
<feature type="compositionally biased region" description="Basic and acidic residues" evidence="1">
    <location>
        <begin position="215"/>
        <end position="234"/>
    </location>
</feature>
<feature type="compositionally biased region" description="Low complexity" evidence="1">
    <location>
        <begin position="93"/>
        <end position="110"/>
    </location>
</feature>
<feature type="non-terminal residue" evidence="2">
    <location>
        <position position="1"/>
    </location>
</feature>
<feature type="compositionally biased region" description="Basic and acidic residues" evidence="1">
    <location>
        <begin position="68"/>
        <end position="78"/>
    </location>
</feature>
<proteinExistence type="predicted"/>
<keyword evidence="3" id="KW-1185">Reference proteome</keyword>